<keyword evidence="6 9" id="KW-0804">Transcription</keyword>
<dbReference type="Pfam" id="PF13621">
    <property type="entry name" value="Cupin_8"/>
    <property type="match status" value="1"/>
</dbReference>
<dbReference type="FunFam" id="2.60.120.650:FF:000018">
    <property type="entry name" value="HSPB1-associated protein 1 homolog"/>
    <property type="match status" value="1"/>
</dbReference>
<comment type="subcellular location">
    <subcellularLocation>
        <location evidence="2">Cytoplasm</location>
    </subcellularLocation>
    <subcellularLocation>
        <location evidence="1 9">Nucleus</location>
    </subcellularLocation>
</comment>
<evidence type="ECO:0000256" key="8">
    <source>
        <dbReference type="ARBA" id="ARBA00037342"/>
    </source>
</evidence>
<dbReference type="Gene3D" id="2.60.120.650">
    <property type="entry name" value="Cupin"/>
    <property type="match status" value="1"/>
</dbReference>
<evidence type="ECO:0000256" key="9">
    <source>
        <dbReference type="RuleBase" id="RU367076"/>
    </source>
</evidence>
<dbReference type="InterPro" id="IPR041667">
    <property type="entry name" value="Cupin_8"/>
</dbReference>
<keyword evidence="11" id="KW-0548">Nucleotidyltransferase</keyword>
<evidence type="ECO:0000256" key="6">
    <source>
        <dbReference type="ARBA" id="ARBA00023163"/>
    </source>
</evidence>
<sequence length="886" mass="102840">MTTTENYLALLVVKENFGEIPHLVCNHLIQKKSYPLQLIASDLDLDRKLTSQALSILLIHNIVDYSISSKKILEYTFCTQTALDLLKISRNICQIETEHGNFASLIIEQFYLNGSIEMSLLILKVLGPFIKTNNITDEAKINSLLSQIKQNFVKLFEFGFIEKAPRLAKTEDDKIPVFDKDIEDSELPELKFNDLVIKNFLEFNEFDTMLQINEDYGDKNSYLKLNKKKFQQTHRDNLIVEAIRNRIDNNAANMISILLRLSNSKIEGDKANQSSYISKTVTSVDIQKFMRLEHKMDSITVEKYLTVIQQDSFKILEKIGEFGGGAYAIDFKKSLHNLCVSHIESVIRERYGSKSLRIFKVIMDKSQLEQKQIEEFSMIPSKDCKSLLYGMLNDGMLGITELSKTVDHAPSRTYYLFYVDVYLICKKLVENAYKSMANLIIKRNFLTSENKRLIEKSKKCDGIIESLRSQGAEQAEIDEVKTMISDDELKMLDSFKDHINRIELAESQLEESITLLELYFYYHTVPPIITTGRVLDLKSFVKKLDRPCVFKSDILKGEAKSWTLENISQVFKSEKFEFRIGNKQKTSRVQFENECEYVEANLSDFFLWLSSSCQQKRARTFTPFEKFDPKDVWVYADYKYMVDLCEKNSAISDCIDWSGFGFDKRNAIDSTLWIGSKQAYTPCHFDTYGYNLVAQIFGCKRWIMFGPNDSKNMYPSRIPFEESTVYSQVNVRFPDLKKYPLFNKVTPYVVDLEPGDILFVPHHWWHYVESQTDSISINTWVEMKEIDDYSRLKEILSKSLIQGLMESNFIDLDSWVNKLENYTPQNENMEIVKNCLNSLENQQQLKEDNESNDVVSLYATECCENIELKPDQFLLKSLANSITDYQ</sequence>
<accession>A0A3M7Q4P8</accession>
<dbReference type="SUPFAM" id="SSF51197">
    <property type="entry name" value="Clavaminate synthase-like"/>
    <property type="match status" value="1"/>
</dbReference>
<dbReference type="SMART" id="SM00558">
    <property type="entry name" value="JmjC"/>
    <property type="match status" value="1"/>
</dbReference>
<keyword evidence="5" id="KW-0963">Cytoplasm</keyword>
<dbReference type="Pfam" id="PF05645">
    <property type="entry name" value="RNA_pol_Rpc82"/>
    <property type="match status" value="1"/>
</dbReference>
<evidence type="ECO:0000256" key="2">
    <source>
        <dbReference type="ARBA" id="ARBA00004496"/>
    </source>
</evidence>
<dbReference type="InterPro" id="IPR039748">
    <property type="entry name" value="RPC3"/>
</dbReference>
<evidence type="ECO:0000256" key="5">
    <source>
        <dbReference type="ARBA" id="ARBA00022490"/>
    </source>
</evidence>
<dbReference type="Pfam" id="PF22536">
    <property type="entry name" value="WHD_POLR3C"/>
    <property type="match status" value="1"/>
</dbReference>
<evidence type="ECO:0000313" key="12">
    <source>
        <dbReference type="Proteomes" id="UP000276133"/>
    </source>
</evidence>
<dbReference type="FunFam" id="1.10.10.10:FF:000199">
    <property type="entry name" value="DNA-directed RNA polymerase III subunit RPC3"/>
    <property type="match status" value="1"/>
</dbReference>
<dbReference type="GO" id="GO:0016779">
    <property type="term" value="F:nucleotidyltransferase activity"/>
    <property type="evidence" value="ECO:0007669"/>
    <property type="project" value="UniProtKB-KW"/>
</dbReference>
<comment type="subunit">
    <text evidence="9">Component of the RNA polymerase III (Pol III) complex consisting of 17 subunits.</text>
</comment>
<dbReference type="OrthoDB" id="47172at2759"/>
<keyword evidence="12" id="KW-1185">Reference proteome</keyword>
<gene>
    <name evidence="11" type="ORF">BpHYR1_000367</name>
</gene>
<dbReference type="PANTHER" id="PTHR12949">
    <property type="entry name" value="RNA POLYMERASE III DNA DIRECTED -RELATED"/>
    <property type="match status" value="1"/>
</dbReference>
<dbReference type="STRING" id="10195.A0A3M7Q4P8"/>
<dbReference type="PROSITE" id="PS51184">
    <property type="entry name" value="JMJC"/>
    <property type="match status" value="1"/>
</dbReference>
<feature type="domain" description="JmjC" evidence="10">
    <location>
        <begin position="633"/>
        <end position="798"/>
    </location>
</feature>
<dbReference type="Pfam" id="PF08221">
    <property type="entry name" value="HTH_9"/>
    <property type="match status" value="1"/>
</dbReference>
<dbReference type="Pfam" id="PF20912">
    <property type="entry name" value="RPC3_helical"/>
    <property type="match status" value="1"/>
</dbReference>
<evidence type="ECO:0000259" key="10">
    <source>
        <dbReference type="PROSITE" id="PS51184"/>
    </source>
</evidence>
<dbReference type="GO" id="GO:0003697">
    <property type="term" value="F:single-stranded DNA binding"/>
    <property type="evidence" value="ECO:0007669"/>
    <property type="project" value="UniProtKB-UniRule"/>
</dbReference>
<dbReference type="InterPro" id="IPR013197">
    <property type="entry name" value="RNA_pol_III_RPC82-rel_HTH"/>
</dbReference>
<organism evidence="11 12">
    <name type="scientific">Brachionus plicatilis</name>
    <name type="common">Marine rotifer</name>
    <name type="synonym">Brachionus muelleri</name>
    <dbReference type="NCBI Taxonomy" id="10195"/>
    <lineage>
        <taxon>Eukaryota</taxon>
        <taxon>Metazoa</taxon>
        <taxon>Spiralia</taxon>
        <taxon>Gnathifera</taxon>
        <taxon>Rotifera</taxon>
        <taxon>Eurotatoria</taxon>
        <taxon>Monogononta</taxon>
        <taxon>Pseudotrocha</taxon>
        <taxon>Ploima</taxon>
        <taxon>Brachionidae</taxon>
        <taxon>Brachionus</taxon>
    </lineage>
</organism>
<dbReference type="Proteomes" id="UP000276133">
    <property type="component" value="Unassembled WGS sequence"/>
</dbReference>
<dbReference type="InterPro" id="IPR036388">
    <property type="entry name" value="WH-like_DNA-bd_sf"/>
</dbReference>
<keyword evidence="4 9" id="KW-0240">DNA-directed RNA polymerase</keyword>
<dbReference type="EMBL" id="REGN01007389">
    <property type="protein sequence ID" value="RNA06436.1"/>
    <property type="molecule type" value="Genomic_DNA"/>
</dbReference>
<dbReference type="InterPro" id="IPR055207">
    <property type="entry name" value="POLR3C_WHD"/>
</dbReference>
<dbReference type="PANTHER" id="PTHR12949:SF0">
    <property type="entry name" value="DNA-DIRECTED RNA POLYMERASE III SUBUNIT RPC3"/>
    <property type="match status" value="1"/>
</dbReference>
<dbReference type="GO" id="GO:0005666">
    <property type="term" value="C:RNA polymerase III complex"/>
    <property type="evidence" value="ECO:0007669"/>
    <property type="project" value="UniProtKB-UniRule"/>
</dbReference>
<protein>
    <recommendedName>
        <fullName evidence="9">DNA-directed RNA polymerase III subunit RPC3</fullName>
        <shortName evidence="9">RNA polymerase III subunit C3</shortName>
    </recommendedName>
</protein>
<comment type="function">
    <text evidence="9">DNA-dependent RNA polymerase catalyzes the transcription of DNA into RNA using the four ribonucleoside triphosphates as substrates. Specific core component of RNA polymerase III which synthesizes small RNAs, such as 5S rRNA and tRNAs.</text>
</comment>
<comment type="caution">
    <text evidence="11">The sequence shown here is derived from an EMBL/GenBank/DDBJ whole genome shotgun (WGS) entry which is preliminary data.</text>
</comment>
<dbReference type="InterPro" id="IPR003347">
    <property type="entry name" value="JmjC_dom"/>
</dbReference>
<comment type="function">
    <text evidence="8">May play a role in cellular stress response.</text>
</comment>
<dbReference type="GO" id="GO:0005737">
    <property type="term" value="C:cytoplasm"/>
    <property type="evidence" value="ECO:0007669"/>
    <property type="project" value="UniProtKB-SubCell"/>
</dbReference>
<dbReference type="InterPro" id="IPR008806">
    <property type="entry name" value="RNA_pol_III_Rpc82_C"/>
</dbReference>
<name>A0A3M7Q4P8_BRAPC</name>
<reference evidence="11 12" key="1">
    <citation type="journal article" date="2018" name="Sci. Rep.">
        <title>Genomic signatures of local adaptation to the degree of environmental predictability in rotifers.</title>
        <authorList>
            <person name="Franch-Gras L."/>
            <person name="Hahn C."/>
            <person name="Garcia-Roger E.M."/>
            <person name="Carmona M.J."/>
            <person name="Serra M."/>
            <person name="Gomez A."/>
        </authorList>
    </citation>
    <scope>NUCLEOTIDE SEQUENCE [LARGE SCALE GENOMIC DNA]</scope>
    <source>
        <strain evidence="11">HYR1</strain>
    </source>
</reference>
<evidence type="ECO:0000256" key="1">
    <source>
        <dbReference type="ARBA" id="ARBA00004123"/>
    </source>
</evidence>
<dbReference type="Gene3D" id="6.10.140.1450">
    <property type="match status" value="1"/>
</dbReference>
<evidence type="ECO:0000256" key="4">
    <source>
        <dbReference type="ARBA" id="ARBA00022478"/>
    </source>
</evidence>
<keyword evidence="11" id="KW-0808">Transferase</keyword>
<dbReference type="AlphaFoldDB" id="A0A3M7Q4P8"/>
<dbReference type="Gene3D" id="1.10.10.10">
    <property type="entry name" value="Winged helix-like DNA-binding domain superfamily/Winged helix DNA-binding domain"/>
    <property type="match status" value="4"/>
</dbReference>
<evidence type="ECO:0000256" key="7">
    <source>
        <dbReference type="ARBA" id="ARBA00023242"/>
    </source>
</evidence>
<feature type="non-terminal residue" evidence="11">
    <location>
        <position position="886"/>
    </location>
</feature>
<evidence type="ECO:0000313" key="11">
    <source>
        <dbReference type="EMBL" id="RNA06436.1"/>
    </source>
</evidence>
<keyword evidence="7 9" id="KW-0539">Nucleus</keyword>
<dbReference type="GO" id="GO:0006351">
    <property type="term" value="P:DNA-templated transcription"/>
    <property type="evidence" value="ECO:0007669"/>
    <property type="project" value="InterPro"/>
</dbReference>
<comment type="similarity">
    <text evidence="3 9">Belongs to the eukaryotic RPC3/POLR3C RNA polymerase subunit family.</text>
</comment>
<proteinExistence type="inferred from homology"/>
<evidence type="ECO:0000256" key="3">
    <source>
        <dbReference type="ARBA" id="ARBA00007206"/>
    </source>
</evidence>